<evidence type="ECO:0000256" key="2">
    <source>
        <dbReference type="SAM" id="MobiDB-lite"/>
    </source>
</evidence>
<accession>A0A6G1ALP0</accession>
<dbReference type="GO" id="GO:2000146">
    <property type="term" value="P:negative regulation of cell motility"/>
    <property type="evidence" value="ECO:0007669"/>
    <property type="project" value="TreeGrafter"/>
</dbReference>
<comment type="caution">
    <text evidence="3">The sequence shown here is derived from an EMBL/GenBank/DDBJ whole genome shotgun (WGS) entry which is preliminary data.</text>
</comment>
<name>A0A6G1ALP0_CROCR</name>
<sequence length="514" mass="58749">MSRLARPPSEAEVQTWETEDDDMAEGDLGYGLGRRPGGIYEVQVSHLSTSRKRSDGKNFSPPPFPGAREERSGAIFQYSRNKSSQDAHSEEFSTYHYRRQSSTDSNSELSNVELKQRLHDTLEEVEILKTELEASQRQLEGKEEALKILQSMAIFDKATSHTQVMLQKTMEQKRSLEKEINALQWEIEFDQNRFKNIEESWTQKYDRLNCENAVLKETLNVKTEEIKMLKSENALLNQQYLEALAMLEIKQQMAAQEHKCHEKCGFTEVSSGLELAVLRACLCHGPGGSPCACAKMAASARKVLLKLKQELGLLQKSKEEAYIMADAFRIAFEQQLMRKNDQALRLTQMDKMCKKATKWINWKHLKEDGLPSQGSKKTLGQKLLGMLPSENSSKKTEDQDNPQEVFQMLTELLNDKEEALAHQRKVSYMLARALEEKDATSNENKEKNLVKDNFPLKTPWWKASEFPVLPDPVFSTVHILNSAGCLCSIQHPYRDQNCTRTLKRSCSLPSNIMF</sequence>
<gene>
    <name evidence="3" type="primary">Ccdc125</name>
    <name evidence="3" type="ORF">FOF47_R21907</name>
</gene>
<proteinExistence type="predicted"/>
<feature type="non-terminal residue" evidence="3">
    <location>
        <position position="514"/>
    </location>
</feature>
<dbReference type="PANTHER" id="PTHR28616:SF1">
    <property type="entry name" value="COILED-COIL DOMAIN-CONTAINING PROTEIN 125"/>
    <property type="match status" value="1"/>
</dbReference>
<dbReference type="AlphaFoldDB" id="A0A6G1ALP0"/>
<feature type="non-terminal residue" evidence="3">
    <location>
        <position position="1"/>
    </location>
</feature>
<protein>
    <submittedName>
        <fullName evidence="3">CC125 protein</fullName>
    </submittedName>
</protein>
<evidence type="ECO:0000313" key="4">
    <source>
        <dbReference type="Proteomes" id="UP000475037"/>
    </source>
</evidence>
<dbReference type="EMBL" id="VOAJ01004996">
    <property type="protein sequence ID" value="KAF0876504.1"/>
    <property type="molecule type" value="Genomic_DNA"/>
</dbReference>
<dbReference type="GO" id="GO:0035024">
    <property type="term" value="P:negative regulation of Rho protein signal transduction"/>
    <property type="evidence" value="ECO:0007669"/>
    <property type="project" value="TreeGrafter"/>
</dbReference>
<reference evidence="3 4" key="1">
    <citation type="submission" date="2019-11" db="EMBL/GenBank/DDBJ databases">
        <authorList>
            <person name="Yang C."/>
            <person name="Li F."/>
        </authorList>
    </citation>
    <scope>NUCLEOTIDE SEQUENCE [LARGE SCALE GENOMIC DNA]</scope>
    <source>
        <strain evidence="3">KB4526</strain>
        <tissue evidence="3">Muscle</tissue>
    </source>
</reference>
<feature type="coiled-coil region" evidence="1">
    <location>
        <begin position="111"/>
        <end position="239"/>
    </location>
</feature>
<keyword evidence="4" id="KW-1185">Reference proteome</keyword>
<evidence type="ECO:0000313" key="3">
    <source>
        <dbReference type="EMBL" id="KAF0876504.1"/>
    </source>
</evidence>
<feature type="compositionally biased region" description="Basic and acidic residues" evidence="2">
    <location>
        <begin position="83"/>
        <end position="93"/>
    </location>
</feature>
<dbReference type="InterPro" id="IPR034608">
    <property type="entry name" value="CCDC125"/>
</dbReference>
<feature type="region of interest" description="Disordered" evidence="2">
    <location>
        <begin position="1"/>
        <end position="109"/>
    </location>
</feature>
<dbReference type="PANTHER" id="PTHR28616">
    <property type="entry name" value="COILED-COIL DOMAIN-CONTAINING PROTEIN 125"/>
    <property type="match status" value="1"/>
</dbReference>
<dbReference type="Proteomes" id="UP000475037">
    <property type="component" value="Unassembled WGS sequence"/>
</dbReference>
<keyword evidence="1" id="KW-0175">Coiled coil</keyword>
<organism evidence="3 4">
    <name type="scientific">Crocuta crocuta</name>
    <name type="common">Spotted hyena</name>
    <dbReference type="NCBI Taxonomy" id="9678"/>
    <lineage>
        <taxon>Eukaryota</taxon>
        <taxon>Metazoa</taxon>
        <taxon>Chordata</taxon>
        <taxon>Craniata</taxon>
        <taxon>Vertebrata</taxon>
        <taxon>Euteleostomi</taxon>
        <taxon>Mammalia</taxon>
        <taxon>Eutheria</taxon>
        <taxon>Laurasiatheria</taxon>
        <taxon>Carnivora</taxon>
        <taxon>Feliformia</taxon>
        <taxon>Hyaenidae</taxon>
        <taxon>Crocuta</taxon>
    </lineage>
</organism>
<evidence type="ECO:0000256" key="1">
    <source>
        <dbReference type="SAM" id="Coils"/>
    </source>
</evidence>
<feature type="compositionally biased region" description="Polar residues" evidence="2">
    <location>
        <begin position="100"/>
        <end position="109"/>
    </location>
</feature>
<dbReference type="GO" id="GO:0005737">
    <property type="term" value="C:cytoplasm"/>
    <property type="evidence" value="ECO:0007669"/>
    <property type="project" value="TreeGrafter"/>
</dbReference>